<accession>N9CAT4</accession>
<gene>
    <name evidence="1" type="ORF">F941_02000</name>
</gene>
<evidence type="ECO:0000313" key="1">
    <source>
        <dbReference type="EMBL" id="ENV82606.1"/>
    </source>
</evidence>
<organism evidence="1 2">
    <name type="scientific">Acinetobacter bouvetii DSM 14964 = CIP 107468</name>
    <dbReference type="NCBI Taxonomy" id="1120925"/>
    <lineage>
        <taxon>Bacteria</taxon>
        <taxon>Pseudomonadati</taxon>
        <taxon>Pseudomonadota</taxon>
        <taxon>Gammaproteobacteria</taxon>
        <taxon>Moraxellales</taxon>
        <taxon>Moraxellaceae</taxon>
        <taxon>Acinetobacter</taxon>
    </lineage>
</organism>
<dbReference type="AlphaFoldDB" id="N9CAT4"/>
<comment type="caution">
    <text evidence="1">The sequence shown here is derived from an EMBL/GenBank/DDBJ whole genome shotgun (WGS) entry which is preliminary data.</text>
</comment>
<name>N9CAT4_9GAMM</name>
<evidence type="ECO:0000313" key="2">
    <source>
        <dbReference type="Proteomes" id="UP000018460"/>
    </source>
</evidence>
<protein>
    <submittedName>
        <fullName evidence="1">Uncharacterized protein</fullName>
    </submittedName>
</protein>
<dbReference type="Proteomes" id="UP000018460">
    <property type="component" value="Unassembled WGS sequence"/>
</dbReference>
<keyword evidence="2" id="KW-1185">Reference proteome</keyword>
<sequence length="131" mass="15371">MFFSMCWKTIFQKQQFMKNIEQLSVSHKNPNTHIEQDMTIYLISLEQCTKRDITGLEKKILQLGSVTNSPLKKMWLIQSDLNAEEIRDQLLTYVHAKDSLLVIRIDADHWASWNVHKNTALWLNQASIKIV</sequence>
<dbReference type="PATRIC" id="fig|1120925.3.peg.2114"/>
<dbReference type="EMBL" id="APQD01000013">
    <property type="protein sequence ID" value="ENV82606.1"/>
    <property type="molecule type" value="Genomic_DNA"/>
</dbReference>
<reference evidence="1 2" key="1">
    <citation type="submission" date="2013-02" db="EMBL/GenBank/DDBJ databases">
        <title>The Genome Sequence of Acinetobacter bouvetii CIP 107468.</title>
        <authorList>
            <consortium name="The Broad Institute Genome Sequencing Platform"/>
            <consortium name="The Broad Institute Genome Sequencing Center for Infectious Disease"/>
            <person name="Cerqueira G."/>
            <person name="Feldgarden M."/>
            <person name="Courvalin P."/>
            <person name="Perichon B."/>
            <person name="Grillot-Courvalin C."/>
            <person name="Clermont D."/>
            <person name="Rocha E."/>
            <person name="Yoon E.-J."/>
            <person name="Nemec A."/>
            <person name="Walker B."/>
            <person name="Young S.K."/>
            <person name="Zeng Q."/>
            <person name="Gargeya S."/>
            <person name="Fitzgerald M."/>
            <person name="Haas B."/>
            <person name="Abouelleil A."/>
            <person name="Alvarado L."/>
            <person name="Arachchi H.M."/>
            <person name="Berlin A.M."/>
            <person name="Chapman S.B."/>
            <person name="Dewar J."/>
            <person name="Goldberg J."/>
            <person name="Griggs A."/>
            <person name="Gujja S."/>
            <person name="Hansen M."/>
            <person name="Howarth C."/>
            <person name="Imamovic A."/>
            <person name="Larimer J."/>
            <person name="McCowan C."/>
            <person name="Murphy C."/>
            <person name="Neiman D."/>
            <person name="Pearson M."/>
            <person name="Priest M."/>
            <person name="Roberts A."/>
            <person name="Saif S."/>
            <person name="Shea T."/>
            <person name="Sisk P."/>
            <person name="Sykes S."/>
            <person name="Wortman J."/>
            <person name="Nusbaum C."/>
            <person name="Birren B."/>
        </authorList>
    </citation>
    <scope>NUCLEOTIDE SEQUENCE [LARGE SCALE GENOMIC DNA]</scope>
    <source>
        <strain evidence="1 2">CIP 107468</strain>
    </source>
</reference>
<proteinExistence type="predicted"/>